<name>W7DMG2_9LIST</name>
<organism evidence="1 2">
    <name type="scientific">Listeria fleischmannii FSL S10-1203</name>
    <dbReference type="NCBI Taxonomy" id="1265822"/>
    <lineage>
        <taxon>Bacteria</taxon>
        <taxon>Bacillati</taxon>
        <taxon>Bacillota</taxon>
        <taxon>Bacilli</taxon>
        <taxon>Bacillales</taxon>
        <taxon>Listeriaceae</taxon>
        <taxon>Listeria</taxon>
    </lineage>
</organism>
<dbReference type="PATRIC" id="fig|1265822.4.peg.3859"/>
<proteinExistence type="predicted"/>
<dbReference type="RefSeq" id="WP_036065125.1">
    <property type="nucleotide sequence ID" value="NZ_AODM01000075.1"/>
</dbReference>
<reference evidence="1 2" key="1">
    <citation type="submission" date="2012-12" db="EMBL/GenBank/DDBJ databases">
        <title>Novel taxa of Listeriaceae from agricultural environments in the United States.</title>
        <authorList>
            <person name="den Bakker H.C."/>
            <person name="Allred A."/>
            <person name="Warchocki S."/>
            <person name="Wright E.M."/>
            <person name="Burrell A."/>
            <person name="Nightingale K.K."/>
            <person name="Kephart D."/>
            <person name="Wiedmann M."/>
        </authorList>
    </citation>
    <scope>NUCLEOTIDE SEQUENCE [LARGE SCALE GENOMIC DNA]</scope>
    <source>
        <strain evidence="1 2">FSL S10-1203</strain>
    </source>
</reference>
<dbReference type="Proteomes" id="UP000019241">
    <property type="component" value="Unassembled WGS sequence"/>
</dbReference>
<accession>W7DMG2</accession>
<dbReference type="EMBL" id="AODM01000075">
    <property type="protein sequence ID" value="EUJ46523.1"/>
    <property type="molecule type" value="Genomic_DNA"/>
</dbReference>
<gene>
    <name evidence="1" type="ORF">MCOL2_18914</name>
</gene>
<evidence type="ECO:0000313" key="1">
    <source>
        <dbReference type="EMBL" id="EUJ46523.1"/>
    </source>
</evidence>
<dbReference type="AlphaFoldDB" id="W7DMG2"/>
<sequence>MNKYSFFYQIDNAPVVELGSKENPILGEVQSFEWTINTANLDYGSHTVKVYAVDSEQHTAAPSQESILVDGKIGFQQIPQDFSIDAIIPQRTTTSKVTDIGPITIEDTRFEKTSWRLQAKLVAVAGEEKPGFVSQSGHTLPPETFYYQNNQGEKFQIDTAGNTILDIAAGQEGRVTLNQEGTAGFYVHIFSWAYADDYQAAIEWQIIEAP</sequence>
<evidence type="ECO:0000313" key="2">
    <source>
        <dbReference type="Proteomes" id="UP000019241"/>
    </source>
</evidence>
<evidence type="ECO:0008006" key="3">
    <source>
        <dbReference type="Google" id="ProtNLM"/>
    </source>
</evidence>
<comment type="caution">
    <text evidence="1">The sequence shown here is derived from an EMBL/GenBank/DDBJ whole genome shotgun (WGS) entry which is preliminary data.</text>
</comment>
<protein>
    <recommendedName>
        <fullName evidence="3">WxL domain-containing protein</fullName>
    </recommendedName>
</protein>